<keyword evidence="5" id="KW-0010">Activator</keyword>
<reference evidence="10" key="2">
    <citation type="submission" date="2021-01" db="UniProtKB">
        <authorList>
            <consortium name="EnsemblMetazoa"/>
        </authorList>
    </citation>
    <scope>IDENTIFICATION</scope>
</reference>
<dbReference type="EnsemblMetazoa" id="XM_030989808">
    <property type="protein sequence ID" value="XP_030845668"/>
    <property type="gene ID" value="LOC100889995"/>
</dbReference>
<reference evidence="11" key="1">
    <citation type="submission" date="2015-02" db="EMBL/GenBank/DDBJ databases">
        <title>Genome sequencing for Strongylocentrotus purpuratus.</title>
        <authorList>
            <person name="Murali S."/>
            <person name="Liu Y."/>
            <person name="Vee V."/>
            <person name="English A."/>
            <person name="Wang M."/>
            <person name="Skinner E."/>
            <person name="Han Y."/>
            <person name="Muzny D.M."/>
            <person name="Worley K.C."/>
            <person name="Gibbs R.A."/>
        </authorList>
    </citation>
    <scope>NUCLEOTIDE SEQUENCE</scope>
</reference>
<dbReference type="InterPro" id="IPR021429">
    <property type="entry name" value="Mediator_Med24"/>
</dbReference>
<accession>A0A7M7T0V5</accession>
<dbReference type="GeneID" id="100889995"/>
<evidence type="ECO:0000256" key="1">
    <source>
        <dbReference type="ARBA" id="ARBA00004123"/>
    </source>
</evidence>
<evidence type="ECO:0000313" key="11">
    <source>
        <dbReference type="Proteomes" id="UP000007110"/>
    </source>
</evidence>
<dbReference type="OrthoDB" id="21216at2759"/>
<evidence type="ECO:0000256" key="2">
    <source>
        <dbReference type="ARBA" id="ARBA00007864"/>
    </source>
</evidence>
<evidence type="ECO:0000256" key="9">
    <source>
        <dbReference type="SAM" id="MobiDB-lite"/>
    </source>
</evidence>
<evidence type="ECO:0000256" key="6">
    <source>
        <dbReference type="ARBA" id="ARBA00023163"/>
    </source>
</evidence>
<dbReference type="AlphaFoldDB" id="A0A7M7T0V5"/>
<comment type="similarity">
    <text evidence="2">Belongs to the Mediator complex subunit 24 family.</text>
</comment>
<dbReference type="Pfam" id="PF11277">
    <property type="entry name" value="Med24_N"/>
    <property type="match status" value="2"/>
</dbReference>
<dbReference type="RefSeq" id="XP_030845668.1">
    <property type="nucleotide sequence ID" value="XM_030989808.1"/>
</dbReference>
<keyword evidence="7" id="KW-0539">Nucleus</keyword>
<dbReference type="GO" id="GO:0016592">
    <property type="term" value="C:mediator complex"/>
    <property type="evidence" value="ECO:0000318"/>
    <property type="project" value="GO_Central"/>
</dbReference>
<organism evidence="10 11">
    <name type="scientific">Strongylocentrotus purpuratus</name>
    <name type="common">Purple sea urchin</name>
    <dbReference type="NCBI Taxonomy" id="7668"/>
    <lineage>
        <taxon>Eukaryota</taxon>
        <taxon>Metazoa</taxon>
        <taxon>Echinodermata</taxon>
        <taxon>Eleutherozoa</taxon>
        <taxon>Echinozoa</taxon>
        <taxon>Echinoidea</taxon>
        <taxon>Euechinoidea</taxon>
        <taxon>Echinacea</taxon>
        <taxon>Camarodonta</taxon>
        <taxon>Echinidea</taxon>
        <taxon>Strongylocentrotidae</taxon>
        <taxon>Strongylocentrotus</taxon>
    </lineage>
</organism>
<protein>
    <recommendedName>
        <fullName evidence="3">Mediator of RNA polymerase II transcription subunit 24</fullName>
    </recommendedName>
    <alternativeName>
        <fullName evidence="8">Mediator complex subunit 24</fullName>
    </alternativeName>
</protein>
<evidence type="ECO:0000256" key="5">
    <source>
        <dbReference type="ARBA" id="ARBA00023159"/>
    </source>
</evidence>
<feature type="region of interest" description="Disordered" evidence="9">
    <location>
        <begin position="958"/>
        <end position="986"/>
    </location>
</feature>
<feature type="region of interest" description="Disordered" evidence="9">
    <location>
        <begin position="220"/>
        <end position="284"/>
    </location>
</feature>
<evidence type="ECO:0000313" key="10">
    <source>
        <dbReference type="EnsemblMetazoa" id="XP_030845668"/>
    </source>
</evidence>
<comment type="subcellular location">
    <subcellularLocation>
        <location evidence="1">Nucleus</location>
    </subcellularLocation>
</comment>
<evidence type="ECO:0000256" key="8">
    <source>
        <dbReference type="ARBA" id="ARBA00031960"/>
    </source>
</evidence>
<proteinExistence type="inferred from homology"/>
<dbReference type="PANTHER" id="PTHR12898">
    <property type="entry name" value="MEDIATOR OF RNA POLYMERASE II TRANSCRIPTION SUBUNIT 24"/>
    <property type="match status" value="1"/>
</dbReference>
<sequence>MEESRVKAVQALLIKAWRERWADFQWSTKIKQYIVSGSADEANQIAEMLLTQTFVGPSPSSLILSYLKHAIMSDVVSLPGVLSAMTKYSDTAVTRPYCMRSLLEIFIFCMNKLGVRSTVEEGLQLSVELLEVVHWLLASITQSLEHLQVESRDIITISRNVDYMSDLLRKMCSRDNLKLLLYIGRLEDEGECLAKLEAATAAIAGPAGVVGGGPQGVGPGAGPGVGPGVGTGVGPGVGPGMGPVLGSGPGPAPLPGAGPGDPTGGTSSSTPGTPAAGAEPEKEPIKPITLWTRIETAMTDLTTLINSVSGPQPVGMQQRQQSNLEHLLSRTPQHSTKKDVKADSLKVKLENNLADIARIPMQTLHTRPISRCENTLGLKALCCSVNVMTFMEAALNLTSDIQLFVDQLLLMERLQNLPRSAIYRELLHASFLGLVEDSDPTEEIKWVAFTFLKLPQIIQRLQQSMADDSGSCEALVEGLHYLLRFYVLLDLLDTKQRCDAIKQLLGQLSACGVLNETQVKEITTARSTTSKLTRPTDTQQPVSLVVMVTRAEPLVNFIKADVKNQDEMLVLLGHMKAGKSFDYMVAAAAARSKLPKFSAKLIKINEIVKQSSAENAKASQVRAVIFDLTFLMLCRIAQLYGTEMVVSSSGDSFFETWVHHCMPDDTSTKPLSGMTAADPNKIDMLLNQYHTGMEFKTAYSQVRWSEVCLAIPYAIQHLLHAWEYGAVSEEHVSKLVDNLKGRVCCLPICCVAWLCSHMTSLSTNERSKAHRLLQMMMTSVANSATSLQMYDTERNSLMTTIVKKMSTSVLGSDSKIHREPASVVAPGPTLPPEPNTASLETLTGTFRAIVQRGVVDKKSLTTMDALLTSGGALWFCRSIVLELTSLHRKDDLTTAVEIAVALFQVDIEQMTLTLLRRVIPRLLADLSNIDRLSNPRGKALAKLVVWCIAATLTSQNSFRDSKSKESPSRIVRGRKRGRGDTEREEAISLREENRPSKLRKLLSTAEEEGASTPLPAGSVNVSTANSSFLVMQAQQQYVEPLHVALVSAFRLFASILASGIINPRTEFILSFVQEVLYCGETISTNVLQFMPVTMATHLLNTLSGVFMQDLALAIGQLEGPTPRRMAAKALCQTRR</sequence>
<name>A0A7M7T0V5_STRPU</name>
<keyword evidence="4" id="KW-0805">Transcription regulation</keyword>
<dbReference type="GO" id="GO:0060261">
    <property type="term" value="P:positive regulation of transcription initiation by RNA polymerase II"/>
    <property type="evidence" value="ECO:0000318"/>
    <property type="project" value="GO_Central"/>
</dbReference>
<dbReference type="KEGG" id="spu:100889995"/>
<evidence type="ECO:0000256" key="7">
    <source>
        <dbReference type="ARBA" id="ARBA00023242"/>
    </source>
</evidence>
<dbReference type="PANTHER" id="PTHR12898:SF1">
    <property type="entry name" value="MEDIATOR OF RNA POLYMERASE II TRANSCRIPTION SUBUNIT 24"/>
    <property type="match status" value="1"/>
</dbReference>
<evidence type="ECO:0000256" key="3">
    <source>
        <dbReference type="ARBA" id="ARBA00019693"/>
    </source>
</evidence>
<evidence type="ECO:0000256" key="4">
    <source>
        <dbReference type="ARBA" id="ARBA00023015"/>
    </source>
</evidence>
<dbReference type="FunCoup" id="A0A7M7T0V5">
    <property type="interactions" value="1245"/>
</dbReference>
<dbReference type="Proteomes" id="UP000007110">
    <property type="component" value="Unassembled WGS sequence"/>
</dbReference>
<dbReference type="InParanoid" id="A0A7M7T0V5"/>
<keyword evidence="11" id="KW-1185">Reference proteome</keyword>
<feature type="compositionally biased region" description="Gly residues" evidence="9">
    <location>
        <begin position="220"/>
        <end position="249"/>
    </location>
</feature>
<feature type="compositionally biased region" description="Low complexity" evidence="9">
    <location>
        <begin position="264"/>
        <end position="277"/>
    </location>
</feature>
<dbReference type="GO" id="GO:0003712">
    <property type="term" value="F:transcription coregulator activity"/>
    <property type="evidence" value="ECO:0000318"/>
    <property type="project" value="GO_Central"/>
</dbReference>
<keyword evidence="6" id="KW-0804">Transcription</keyword>